<sequence>MDKFKCLIRGAYGASNFGDDALLDVIYTKLLSKYSEQEIAIWGSNNAYISERYPNSKAIVKKDLYKTKCKNLIYGGGTQFYDFGKARNSKQLWDLLLNPSYTLNKLKNKLFNKGINPIEYDKEFYLAVGLGPFLPDSKVKENVLKRMKISNFVSLRDNKSMDFAEKGDVQAIKTVDICLSKTIAEGKKDNGRIAVVLRDWEHTHSEYTVEYLFEQVKGLELSKVDFITFGPDIKLKEFIKENNLSSFEWDPYSMTINEFLDTFGNYKMVFSSRYHGVIYSVLLGIPVIALPIEPKLIQASIELNGVILYKPQMGFKHYKNQIENNYDKISADLLETKRLKFIESNKTIDTLLASL</sequence>
<feature type="domain" description="Polysaccharide pyruvyl transferase" evidence="1">
    <location>
        <begin position="16"/>
        <end position="291"/>
    </location>
</feature>
<dbReference type="OrthoDB" id="624106at2"/>
<evidence type="ECO:0000259" key="1">
    <source>
        <dbReference type="Pfam" id="PF04230"/>
    </source>
</evidence>
<name>A0A290RZL8_9GAMM</name>
<dbReference type="KEGG" id="part:PARC_a0558"/>
<organism evidence="2 3">
    <name type="scientific">Pseudoalteromonas arctica A 37-1-2</name>
    <dbReference type="NCBI Taxonomy" id="1117313"/>
    <lineage>
        <taxon>Bacteria</taxon>
        <taxon>Pseudomonadati</taxon>
        <taxon>Pseudomonadota</taxon>
        <taxon>Gammaproteobacteria</taxon>
        <taxon>Alteromonadales</taxon>
        <taxon>Pseudoalteromonadaceae</taxon>
        <taxon>Pseudoalteromonas</taxon>
    </lineage>
</organism>
<dbReference type="PANTHER" id="PTHR36836">
    <property type="entry name" value="COLANIC ACID BIOSYNTHESIS PROTEIN WCAK"/>
    <property type="match status" value="1"/>
</dbReference>
<dbReference type="PANTHER" id="PTHR36836:SF1">
    <property type="entry name" value="COLANIC ACID BIOSYNTHESIS PROTEIN WCAK"/>
    <property type="match status" value="1"/>
</dbReference>
<gene>
    <name evidence="2" type="ORF">PARC_a0558</name>
</gene>
<dbReference type="InterPro" id="IPR007345">
    <property type="entry name" value="Polysacch_pyruvyl_Trfase"/>
</dbReference>
<dbReference type="Proteomes" id="UP000016505">
    <property type="component" value="Chromosome I"/>
</dbReference>
<dbReference type="RefSeq" id="WP_010554141.1">
    <property type="nucleotide sequence ID" value="NZ_CP011025.1"/>
</dbReference>
<dbReference type="AlphaFoldDB" id="A0A290RZL8"/>
<proteinExistence type="predicted"/>
<evidence type="ECO:0000313" key="3">
    <source>
        <dbReference type="Proteomes" id="UP000016505"/>
    </source>
</evidence>
<dbReference type="Pfam" id="PF04230">
    <property type="entry name" value="PS_pyruv_trans"/>
    <property type="match status" value="1"/>
</dbReference>
<dbReference type="EMBL" id="CP011025">
    <property type="protein sequence ID" value="ATC85279.1"/>
    <property type="molecule type" value="Genomic_DNA"/>
</dbReference>
<accession>A0A290RZL8</accession>
<reference evidence="2 3" key="1">
    <citation type="journal article" date="2012" name="J. Bacteriol.">
        <title>Genome sequences of type strains of seven species of the marine bacterium Pseudoalteromonas.</title>
        <authorList>
            <person name="Xie B.B."/>
            <person name="Shu Y.L."/>
            <person name="Qin Q.L."/>
            <person name="Rong J.C."/>
            <person name="Zhang X.Y."/>
            <person name="Chen X.L."/>
            <person name="Shi M."/>
            <person name="He H.L."/>
            <person name="Zhou B.C."/>
            <person name="Zhang Y.Z."/>
        </authorList>
    </citation>
    <scope>NUCLEOTIDE SEQUENCE [LARGE SCALE GENOMIC DNA]</scope>
    <source>
        <strain evidence="2 3">A 37-1-2</strain>
    </source>
</reference>
<protein>
    <recommendedName>
        <fullName evidence="1">Polysaccharide pyruvyl transferase domain-containing protein</fullName>
    </recommendedName>
</protein>
<evidence type="ECO:0000313" key="2">
    <source>
        <dbReference type="EMBL" id="ATC85279.1"/>
    </source>
</evidence>